<dbReference type="Pfam" id="PF13091">
    <property type="entry name" value="PLDc_2"/>
    <property type="match status" value="2"/>
</dbReference>
<comment type="caution">
    <text evidence="15">The sequence shown here is derived from an EMBL/GenBank/DDBJ whole genome shotgun (WGS) entry which is preliminary data.</text>
</comment>
<organism evidence="15 16">
    <name type="scientific">Arenimonas metalli CF5-1</name>
    <dbReference type="NCBI Taxonomy" id="1384056"/>
    <lineage>
        <taxon>Bacteria</taxon>
        <taxon>Pseudomonadati</taxon>
        <taxon>Pseudomonadota</taxon>
        <taxon>Gammaproteobacteria</taxon>
        <taxon>Lysobacterales</taxon>
        <taxon>Lysobacteraceae</taxon>
        <taxon>Arenimonas</taxon>
    </lineage>
</organism>
<evidence type="ECO:0000256" key="6">
    <source>
        <dbReference type="ARBA" id="ARBA00022737"/>
    </source>
</evidence>
<dbReference type="PANTHER" id="PTHR21248:SF22">
    <property type="entry name" value="PHOSPHOLIPASE D"/>
    <property type="match status" value="1"/>
</dbReference>
<dbReference type="NCBIfam" id="TIGR04265">
    <property type="entry name" value="bac_cardiolipin"/>
    <property type="match status" value="1"/>
</dbReference>
<comment type="subcellular location">
    <subcellularLocation>
        <location evidence="1">Cell membrane</location>
        <topology evidence="1">Multi-pass membrane protein</topology>
    </subcellularLocation>
</comment>
<reference evidence="15 16" key="1">
    <citation type="submission" date="2013-09" db="EMBL/GenBank/DDBJ databases">
        <title>Genome sequencing of Arenimonas metalli.</title>
        <authorList>
            <person name="Chen F."/>
            <person name="Wang G."/>
        </authorList>
    </citation>
    <scope>NUCLEOTIDE SEQUENCE [LARGE SCALE GENOMIC DNA]</scope>
    <source>
        <strain evidence="15 16">CF5-1</strain>
    </source>
</reference>
<evidence type="ECO:0000259" key="14">
    <source>
        <dbReference type="PROSITE" id="PS50035"/>
    </source>
</evidence>
<gene>
    <name evidence="15" type="ORF">N787_03590</name>
</gene>
<dbReference type="STRING" id="1384056.N787_03590"/>
<proteinExistence type="predicted"/>
<feature type="domain" description="PLD phosphodiesterase" evidence="14">
    <location>
        <begin position="385"/>
        <end position="412"/>
    </location>
</feature>
<dbReference type="PATRIC" id="fig|1384056.3.peg.2226"/>
<dbReference type="RefSeq" id="WP_034214186.1">
    <property type="nucleotide sequence ID" value="NZ_AVCK01000044.1"/>
</dbReference>
<evidence type="ECO:0000256" key="7">
    <source>
        <dbReference type="ARBA" id="ARBA00022989"/>
    </source>
</evidence>
<evidence type="ECO:0000256" key="12">
    <source>
        <dbReference type="NCBIfam" id="TIGR04265"/>
    </source>
</evidence>
<dbReference type="OrthoDB" id="9762009at2"/>
<dbReference type="eggNOG" id="COG1502">
    <property type="taxonomic scope" value="Bacteria"/>
</dbReference>
<dbReference type="CDD" id="cd09112">
    <property type="entry name" value="PLDc_CLS_2"/>
    <property type="match status" value="1"/>
</dbReference>
<evidence type="ECO:0000256" key="2">
    <source>
        <dbReference type="ARBA" id="ARBA00022475"/>
    </source>
</evidence>
<keyword evidence="16" id="KW-1185">Reference proteome</keyword>
<keyword evidence="4" id="KW-0808">Transferase</keyword>
<keyword evidence="7 13" id="KW-1133">Transmembrane helix</keyword>
<dbReference type="GO" id="GO:0005886">
    <property type="term" value="C:plasma membrane"/>
    <property type="evidence" value="ECO:0007669"/>
    <property type="project" value="UniProtKB-SubCell"/>
</dbReference>
<dbReference type="InterPro" id="IPR025202">
    <property type="entry name" value="PLD-like_dom"/>
</dbReference>
<evidence type="ECO:0000313" key="15">
    <source>
        <dbReference type="EMBL" id="KFN42748.1"/>
    </source>
</evidence>
<dbReference type="Proteomes" id="UP000029393">
    <property type="component" value="Unassembled WGS sequence"/>
</dbReference>
<dbReference type="InterPro" id="IPR001736">
    <property type="entry name" value="PLipase_D/transphosphatidylase"/>
</dbReference>
<evidence type="ECO:0000256" key="1">
    <source>
        <dbReference type="ARBA" id="ARBA00004651"/>
    </source>
</evidence>
<evidence type="ECO:0000256" key="13">
    <source>
        <dbReference type="SAM" id="Phobius"/>
    </source>
</evidence>
<keyword evidence="2" id="KW-1003">Cell membrane</keyword>
<evidence type="ECO:0000256" key="5">
    <source>
        <dbReference type="ARBA" id="ARBA00022692"/>
    </source>
</evidence>
<name>A0A091ARD0_9GAMM</name>
<dbReference type="EC" id="2.7.8.-" evidence="12"/>
<dbReference type="EMBL" id="AVCK01000044">
    <property type="protein sequence ID" value="KFN42748.1"/>
    <property type="molecule type" value="Genomic_DNA"/>
</dbReference>
<sequence>MPLSELWPDLKPWLLAIWAAYLIVLAGWIVLQKREPIATLSWIMSLALLPVLGLLIYHFLGPQRIRRQRLRRSRARASLDDTLPAGLRASADCTTLARLGQSSTGFAPSSATRAELMSGGGATLDALLEAIAGATHHVHVEYYIFEPDHTGTTVRDALMAKAKAGVRVRLLLDAIGSGRLREVFLAPLRAAGVEIAWFHPARLRWLWRPRVNLRNHRKVVVVDGRIGFTGGINITDEENERVRADAFHDLHLRLEGEVVRWLQLAFLEDWNYATGTALRDERLWPASERGEILAQVLPAGPDSPWEAIHRVKVEAIHQANRRVWLVTPYFVPGEAAKMALTSAALRGLDVRVIVPARSDSVIVSAAARSYFDELVAAGVRVFEYQPRMLHTKALLIDDDTCLVGSANFDHRSFRLNFELSVLLHDEAIAARLEAQMTDDLEHCREVRPDRPADGFARRLAEASARLFSPLL</sequence>
<dbReference type="CDD" id="cd09110">
    <property type="entry name" value="PLDc_CLS_1"/>
    <property type="match status" value="1"/>
</dbReference>
<dbReference type="AlphaFoldDB" id="A0A091ARD0"/>
<evidence type="ECO:0000256" key="8">
    <source>
        <dbReference type="ARBA" id="ARBA00023098"/>
    </source>
</evidence>
<keyword evidence="8" id="KW-0443">Lipid metabolism</keyword>
<keyword evidence="3" id="KW-0444">Lipid biosynthesis</keyword>
<evidence type="ECO:0000256" key="3">
    <source>
        <dbReference type="ARBA" id="ARBA00022516"/>
    </source>
</evidence>
<dbReference type="GO" id="GO:0008808">
    <property type="term" value="F:cardiolipin synthase activity"/>
    <property type="evidence" value="ECO:0007669"/>
    <property type="project" value="UniProtKB-UniRule"/>
</dbReference>
<dbReference type="SUPFAM" id="SSF56024">
    <property type="entry name" value="Phospholipase D/nuclease"/>
    <property type="match status" value="2"/>
</dbReference>
<dbReference type="PANTHER" id="PTHR21248">
    <property type="entry name" value="CARDIOLIPIN SYNTHASE"/>
    <property type="match status" value="1"/>
</dbReference>
<feature type="transmembrane region" description="Helical" evidence="13">
    <location>
        <begin position="12"/>
        <end position="31"/>
    </location>
</feature>
<dbReference type="InterPro" id="IPR027379">
    <property type="entry name" value="CLS_N"/>
</dbReference>
<evidence type="ECO:0000256" key="10">
    <source>
        <dbReference type="ARBA" id="ARBA00023209"/>
    </source>
</evidence>
<keyword evidence="6" id="KW-0677">Repeat</keyword>
<dbReference type="SMART" id="SM00155">
    <property type="entry name" value="PLDc"/>
    <property type="match status" value="2"/>
</dbReference>
<feature type="domain" description="PLD phosphodiesterase" evidence="14">
    <location>
        <begin position="211"/>
        <end position="238"/>
    </location>
</feature>
<feature type="transmembrane region" description="Helical" evidence="13">
    <location>
        <begin position="37"/>
        <end position="60"/>
    </location>
</feature>
<dbReference type="Gene3D" id="3.30.870.10">
    <property type="entry name" value="Endonuclease Chain A"/>
    <property type="match status" value="2"/>
</dbReference>
<evidence type="ECO:0000313" key="16">
    <source>
        <dbReference type="Proteomes" id="UP000029393"/>
    </source>
</evidence>
<accession>A0A091ARD0</accession>
<keyword evidence="10" id="KW-0594">Phospholipid biosynthesis</keyword>
<dbReference type="PROSITE" id="PS50035">
    <property type="entry name" value="PLD"/>
    <property type="match status" value="2"/>
</dbReference>
<dbReference type="InterPro" id="IPR022924">
    <property type="entry name" value="Cardiolipin_synthase"/>
</dbReference>
<keyword evidence="5 13" id="KW-0812">Transmembrane</keyword>
<protein>
    <recommendedName>
        <fullName evidence="12">Cardiolipin synthase</fullName>
        <ecNumber evidence="12">2.7.8.-</ecNumber>
    </recommendedName>
</protein>
<evidence type="ECO:0000256" key="4">
    <source>
        <dbReference type="ARBA" id="ARBA00022679"/>
    </source>
</evidence>
<evidence type="ECO:0000256" key="11">
    <source>
        <dbReference type="ARBA" id="ARBA00023264"/>
    </source>
</evidence>
<evidence type="ECO:0000256" key="9">
    <source>
        <dbReference type="ARBA" id="ARBA00023136"/>
    </source>
</evidence>
<keyword evidence="11" id="KW-1208">Phospholipid metabolism</keyword>
<dbReference type="GO" id="GO:0032049">
    <property type="term" value="P:cardiolipin biosynthetic process"/>
    <property type="evidence" value="ECO:0007669"/>
    <property type="project" value="UniProtKB-UniRule"/>
</dbReference>
<keyword evidence="9 13" id="KW-0472">Membrane</keyword>
<dbReference type="Pfam" id="PF13396">
    <property type="entry name" value="PLDc_N"/>
    <property type="match status" value="1"/>
</dbReference>